<feature type="region of interest" description="Disordered" evidence="1">
    <location>
        <begin position="211"/>
        <end position="258"/>
    </location>
</feature>
<dbReference type="CDD" id="cd00067">
    <property type="entry name" value="GAL4"/>
    <property type="match status" value="1"/>
</dbReference>
<evidence type="ECO:0000259" key="2">
    <source>
        <dbReference type="PROSITE" id="PS00463"/>
    </source>
</evidence>
<dbReference type="GO" id="GO:0000981">
    <property type="term" value="F:DNA-binding transcription factor activity, RNA polymerase II-specific"/>
    <property type="evidence" value="ECO:0007669"/>
    <property type="project" value="InterPro"/>
</dbReference>
<dbReference type="GO" id="GO:0008270">
    <property type="term" value="F:zinc ion binding"/>
    <property type="evidence" value="ECO:0007669"/>
    <property type="project" value="InterPro"/>
</dbReference>
<feature type="compositionally biased region" description="Basic and acidic residues" evidence="1">
    <location>
        <begin position="314"/>
        <end position="329"/>
    </location>
</feature>
<evidence type="ECO:0000313" key="3">
    <source>
        <dbReference type="EMBL" id="KAG7447860.1"/>
    </source>
</evidence>
<evidence type="ECO:0000256" key="1">
    <source>
        <dbReference type="SAM" id="MobiDB-lite"/>
    </source>
</evidence>
<dbReference type="SUPFAM" id="SSF57701">
    <property type="entry name" value="Zn2/Cys6 DNA-binding domain"/>
    <property type="match status" value="1"/>
</dbReference>
<keyword evidence="4" id="KW-1185">Reference proteome</keyword>
<feature type="compositionally biased region" description="Acidic residues" evidence="1">
    <location>
        <begin position="228"/>
        <end position="240"/>
    </location>
</feature>
<feature type="domain" description="Zn(2)-C6 fungal-type" evidence="2">
    <location>
        <begin position="437"/>
        <end position="468"/>
    </location>
</feature>
<feature type="region of interest" description="Disordered" evidence="1">
    <location>
        <begin position="295"/>
        <end position="349"/>
    </location>
</feature>
<dbReference type="PROSITE" id="PS00463">
    <property type="entry name" value="ZN2_CY6_FUNGAL_1"/>
    <property type="match status" value="1"/>
</dbReference>
<dbReference type="OrthoDB" id="3053093at2759"/>
<proteinExistence type="predicted"/>
<dbReference type="EMBL" id="MU250531">
    <property type="protein sequence ID" value="KAG7447860.1"/>
    <property type="molecule type" value="Genomic_DNA"/>
</dbReference>
<protein>
    <recommendedName>
        <fullName evidence="2">Zn(2)-C6 fungal-type domain-containing protein</fullName>
    </recommendedName>
</protein>
<evidence type="ECO:0000313" key="4">
    <source>
        <dbReference type="Proteomes" id="UP000812287"/>
    </source>
</evidence>
<dbReference type="GeneID" id="66108327"/>
<dbReference type="InterPro" id="IPR036864">
    <property type="entry name" value="Zn2-C6_fun-type_DNA-bd_sf"/>
</dbReference>
<sequence length="559" mass="60919">MAEPTDPQELAVVQAREAYTVASAALEGLEEVSPNATWSSSRVDDWLINAADEWTIYNDNLLLAGVPLRKWYKLARSFLQAVAAIPIEKVDEARREYNILAREAAQYEFDVILMPMKHVVTPITAPSKSPVLSRQVSVALPAPSTSKVAVPQPIPIIQKPVVRPSTMAPLPSSPIHAVTPTSPLHVRGKGSLKTVVATSVVQRKPPSTFRTVNAASRPQVIPGPSTIPDEDDEEEDESDDEIKSIGNIEDDRAPSSFPTKIAGRLRIPTVMVSPRRSTRPHNPSPMKAIPQVLTSKKVKRSTKEAPMPGPTEIGKGKAKEMGFRKHPHDEVEDGVGQASSSKKTKIQADTAVEGDTIRVTKAVRARGPGPSKLLVNLDVSNGGFGEVVPSSARPVDNGITSIGVVKVEADFGEFVQVDNRYWHKEVAAFIGERYSKPCDQCKRRRTQCRKLLTYTVICARCHYAKRPCTIDGEVSLNPVDYYRPSGATSSNTFEGVIAAIEQNNNTIDSVIQQYLSGLSVLSYTDNVRAQLSCLRECLSPGDGEDKGEDNDIRSEGSDD</sequence>
<name>A0A9P8AU32_9AGAR</name>
<dbReference type="Proteomes" id="UP000812287">
    <property type="component" value="Unassembled WGS sequence"/>
</dbReference>
<organism evidence="3 4">
    <name type="scientific">Guyanagaster necrorhizus</name>
    <dbReference type="NCBI Taxonomy" id="856835"/>
    <lineage>
        <taxon>Eukaryota</taxon>
        <taxon>Fungi</taxon>
        <taxon>Dikarya</taxon>
        <taxon>Basidiomycota</taxon>
        <taxon>Agaricomycotina</taxon>
        <taxon>Agaricomycetes</taxon>
        <taxon>Agaricomycetidae</taxon>
        <taxon>Agaricales</taxon>
        <taxon>Marasmiineae</taxon>
        <taxon>Physalacriaceae</taxon>
        <taxon>Guyanagaster</taxon>
    </lineage>
</organism>
<reference evidence="3" key="1">
    <citation type="submission" date="2020-11" db="EMBL/GenBank/DDBJ databases">
        <title>Adaptations for nitrogen fixation in a non-lichenized fungal sporocarp promotes dispersal by wood-feeding termites.</title>
        <authorList>
            <consortium name="DOE Joint Genome Institute"/>
            <person name="Koch R.A."/>
            <person name="Yoon G."/>
            <person name="Arayal U."/>
            <person name="Lail K."/>
            <person name="Amirebrahimi M."/>
            <person name="Labutti K."/>
            <person name="Lipzen A."/>
            <person name="Riley R."/>
            <person name="Barry K."/>
            <person name="Henrissat B."/>
            <person name="Grigoriev I.V."/>
            <person name="Herr J.R."/>
            <person name="Aime M.C."/>
        </authorList>
    </citation>
    <scope>NUCLEOTIDE SEQUENCE</scope>
    <source>
        <strain evidence="3">MCA 3950</strain>
    </source>
</reference>
<accession>A0A9P8AU32</accession>
<dbReference type="InterPro" id="IPR001138">
    <property type="entry name" value="Zn2Cys6_DnaBD"/>
</dbReference>
<dbReference type="RefSeq" id="XP_043041360.1">
    <property type="nucleotide sequence ID" value="XM_043186030.1"/>
</dbReference>
<dbReference type="AlphaFoldDB" id="A0A9P8AU32"/>
<gene>
    <name evidence="3" type="ORF">BT62DRAFT_930900</name>
</gene>
<comment type="caution">
    <text evidence="3">The sequence shown here is derived from an EMBL/GenBank/DDBJ whole genome shotgun (WGS) entry which is preliminary data.</text>
</comment>